<dbReference type="InterPro" id="IPR036890">
    <property type="entry name" value="HATPase_C_sf"/>
</dbReference>
<evidence type="ECO:0000256" key="2">
    <source>
        <dbReference type="ARBA" id="ARBA00004651"/>
    </source>
</evidence>
<dbReference type="InterPro" id="IPR001789">
    <property type="entry name" value="Sig_transdc_resp-reg_receiver"/>
</dbReference>
<evidence type="ECO:0000256" key="6">
    <source>
        <dbReference type="ARBA" id="ARBA00022679"/>
    </source>
</evidence>
<evidence type="ECO:0000259" key="20">
    <source>
        <dbReference type="PROSITE" id="PS50894"/>
    </source>
</evidence>
<keyword evidence="9" id="KW-0418">Kinase</keyword>
<dbReference type="InterPro" id="IPR008207">
    <property type="entry name" value="Sig_transdc_His_kin_Hpt_dom"/>
</dbReference>
<dbReference type="InterPro" id="IPR005467">
    <property type="entry name" value="His_kinase_dom"/>
</dbReference>
<dbReference type="KEGG" id="fki:FK004_15485"/>
<protein>
    <recommendedName>
        <fullName evidence="15">Sensory/regulatory protein RpfC</fullName>
        <ecNumber evidence="3">2.7.13.3</ecNumber>
    </recommendedName>
</protein>
<dbReference type="PROSITE" id="PS50110">
    <property type="entry name" value="RESPONSE_REGULATORY"/>
    <property type="match status" value="1"/>
</dbReference>
<keyword evidence="4" id="KW-1003">Cell membrane</keyword>
<evidence type="ECO:0000256" key="11">
    <source>
        <dbReference type="ARBA" id="ARBA00022989"/>
    </source>
</evidence>
<dbReference type="SUPFAM" id="SSF47226">
    <property type="entry name" value="Histidine-containing phosphotransfer domain, HPT domain"/>
    <property type="match status" value="1"/>
</dbReference>
<evidence type="ECO:0000256" key="1">
    <source>
        <dbReference type="ARBA" id="ARBA00000085"/>
    </source>
</evidence>
<dbReference type="Pfam" id="PF00072">
    <property type="entry name" value="Response_reg"/>
    <property type="match status" value="1"/>
</dbReference>
<keyword evidence="8" id="KW-0547">Nucleotide-binding</keyword>
<evidence type="ECO:0000256" key="5">
    <source>
        <dbReference type="ARBA" id="ARBA00022553"/>
    </source>
</evidence>
<dbReference type="InterPro" id="IPR036641">
    <property type="entry name" value="HPT_dom_sf"/>
</dbReference>
<evidence type="ECO:0000256" key="17">
    <source>
        <dbReference type="PROSITE-ProRule" id="PRU00169"/>
    </source>
</evidence>
<feature type="domain" description="Histidine kinase" evidence="18">
    <location>
        <begin position="189"/>
        <end position="410"/>
    </location>
</feature>
<dbReference type="PANTHER" id="PTHR45339:SF1">
    <property type="entry name" value="HYBRID SIGNAL TRANSDUCTION HISTIDINE KINASE J"/>
    <property type="match status" value="1"/>
</dbReference>
<dbReference type="InterPro" id="IPR003594">
    <property type="entry name" value="HATPase_dom"/>
</dbReference>
<evidence type="ECO:0000256" key="13">
    <source>
        <dbReference type="ARBA" id="ARBA00023136"/>
    </source>
</evidence>
<dbReference type="Gene3D" id="3.40.50.2300">
    <property type="match status" value="1"/>
</dbReference>
<dbReference type="GO" id="GO:0005886">
    <property type="term" value="C:plasma membrane"/>
    <property type="evidence" value="ECO:0007669"/>
    <property type="project" value="UniProtKB-SubCell"/>
</dbReference>
<dbReference type="FunFam" id="3.30.565.10:FF:000010">
    <property type="entry name" value="Sensor histidine kinase RcsC"/>
    <property type="match status" value="1"/>
</dbReference>
<feature type="domain" description="HPt" evidence="20">
    <location>
        <begin position="578"/>
        <end position="676"/>
    </location>
</feature>
<dbReference type="FunFam" id="1.10.287.130:FF:000002">
    <property type="entry name" value="Two-component osmosensing histidine kinase"/>
    <property type="match status" value="1"/>
</dbReference>
<dbReference type="SUPFAM" id="SSF52172">
    <property type="entry name" value="CheY-like"/>
    <property type="match status" value="1"/>
</dbReference>
<comment type="subunit">
    <text evidence="14">At low DSF concentrations, interacts with RpfF.</text>
</comment>
<feature type="modified residue" description="4-aspartylphosphate" evidence="17">
    <location>
        <position position="482"/>
    </location>
</feature>
<evidence type="ECO:0000256" key="10">
    <source>
        <dbReference type="ARBA" id="ARBA00022840"/>
    </source>
</evidence>
<keyword evidence="12" id="KW-0902">Two-component regulatory system</keyword>
<comment type="subcellular location">
    <subcellularLocation>
        <location evidence="2">Cell membrane</location>
        <topology evidence="2">Multi-pass membrane protein</topology>
    </subcellularLocation>
</comment>
<dbReference type="GO" id="GO:0005524">
    <property type="term" value="F:ATP binding"/>
    <property type="evidence" value="ECO:0007669"/>
    <property type="project" value="UniProtKB-KW"/>
</dbReference>
<reference evidence="21 22" key="1">
    <citation type="submission" date="2017-04" db="EMBL/GenBank/DDBJ databases">
        <title>Complete genome sequence of Flavobacterium kingsejong AJ004.</title>
        <authorList>
            <person name="Lee P.C."/>
        </authorList>
    </citation>
    <scope>NUCLEOTIDE SEQUENCE [LARGE SCALE GENOMIC DNA]</scope>
    <source>
        <strain evidence="21 22">AJ004</strain>
    </source>
</reference>
<dbReference type="EMBL" id="CP020919">
    <property type="protein sequence ID" value="AWG26526.1"/>
    <property type="molecule type" value="Genomic_DNA"/>
</dbReference>
<dbReference type="Gene3D" id="1.20.120.160">
    <property type="entry name" value="HPT domain"/>
    <property type="match status" value="1"/>
</dbReference>
<accession>A0A2S1LSA8</accession>
<dbReference type="PROSITE" id="PS50109">
    <property type="entry name" value="HIS_KIN"/>
    <property type="match status" value="1"/>
</dbReference>
<dbReference type="SMART" id="SM00387">
    <property type="entry name" value="HATPase_c"/>
    <property type="match status" value="1"/>
</dbReference>
<evidence type="ECO:0000256" key="3">
    <source>
        <dbReference type="ARBA" id="ARBA00012438"/>
    </source>
</evidence>
<evidence type="ECO:0000313" key="21">
    <source>
        <dbReference type="EMBL" id="AWG26526.1"/>
    </source>
</evidence>
<dbReference type="SUPFAM" id="SSF47384">
    <property type="entry name" value="Homodimeric domain of signal transducing histidine kinase"/>
    <property type="match status" value="1"/>
</dbReference>
<dbReference type="CDD" id="cd00082">
    <property type="entry name" value="HisKA"/>
    <property type="match status" value="1"/>
</dbReference>
<dbReference type="Pfam" id="PF00512">
    <property type="entry name" value="HisKA"/>
    <property type="match status" value="1"/>
</dbReference>
<evidence type="ECO:0000256" key="16">
    <source>
        <dbReference type="PROSITE-ProRule" id="PRU00110"/>
    </source>
</evidence>
<dbReference type="SUPFAM" id="SSF55874">
    <property type="entry name" value="ATPase domain of HSP90 chaperone/DNA topoisomerase II/histidine kinase"/>
    <property type="match status" value="1"/>
</dbReference>
<sequence>MTTETFPIPENENDRLNALQRYTILDTLSETEYDAITQLVSYICEVTIAHISFIDDKRQWFKSTLGIEVNEVPRDSTFCQYTIMGSEMVEVSDTLENERFKHHPNVTGGLKVRFYAGMPLTTPDGFNIGTICAIDTAPKNLTAAQKMALDTLSKHVMTQLELRSKNEELIRQRKIAEMAVYAKDSFLANMSHEIRTPMNAIMGFTDLLVQSNLNPEQREYITNVQTAGENLLFIINDILDLSKIESGKLIIESQPFNLKNTLKEVYDLLKIKAVERDLEFDLFLDAELPDIMVGDKGRMNQIIMNLAGNAIKFTEEGEVTIAVKMLAATDTHYSLRFSVKDTGIGISEDQLATIFERFTQAEESTTRKFGGTGLGLNIVKQLVELQNGEIHVKSKIGRGSEFYFTLDFKKATDSDTDMQEEKVMARQINRSVSILLCEDNLLNQHLAKSVIRNFGFDLDIANNGQEGIELLAAKKYDLILMDLQMPVKDGYETTVYIRKELQSNIPIVAMTAHSLVGEQQKCFDIGMDGYVAKPFKQADLWHTITSVLEKENTVSQSPDSSNSKSIDFSYLKEISDGNEEFITDMIGLFLSKMPSETDLLEKAIATNNYAIIKALAHDMRSALSVFQLNDLLIHLDAIEKEAQAHHCTTVSQQEFQALKEKMLTAANALEQSFTPKETDSALRESL</sequence>
<evidence type="ECO:0000259" key="19">
    <source>
        <dbReference type="PROSITE" id="PS50110"/>
    </source>
</evidence>
<keyword evidence="22" id="KW-1185">Reference proteome</keyword>
<dbReference type="PANTHER" id="PTHR45339">
    <property type="entry name" value="HYBRID SIGNAL TRANSDUCTION HISTIDINE KINASE J"/>
    <property type="match status" value="1"/>
</dbReference>
<dbReference type="SUPFAM" id="SSF55781">
    <property type="entry name" value="GAF domain-like"/>
    <property type="match status" value="1"/>
</dbReference>
<keyword evidence="7" id="KW-0812">Transmembrane</keyword>
<organism evidence="21 22">
    <name type="scientific">Flavobacterium kingsejongi</name>
    <dbReference type="NCBI Taxonomy" id="1678728"/>
    <lineage>
        <taxon>Bacteria</taxon>
        <taxon>Pseudomonadati</taxon>
        <taxon>Bacteroidota</taxon>
        <taxon>Flavobacteriia</taxon>
        <taxon>Flavobacteriales</taxon>
        <taxon>Flavobacteriaceae</taxon>
        <taxon>Flavobacterium</taxon>
    </lineage>
</organism>
<dbReference type="CDD" id="cd17546">
    <property type="entry name" value="REC_hyHK_CKI1_RcsC-like"/>
    <property type="match status" value="1"/>
</dbReference>
<evidence type="ECO:0000256" key="14">
    <source>
        <dbReference type="ARBA" id="ARBA00064003"/>
    </source>
</evidence>
<dbReference type="EC" id="2.7.13.3" evidence="3"/>
<evidence type="ECO:0000256" key="7">
    <source>
        <dbReference type="ARBA" id="ARBA00022692"/>
    </source>
</evidence>
<feature type="modified residue" description="Phosphohistidine" evidence="16">
    <location>
        <position position="617"/>
    </location>
</feature>
<dbReference type="Pfam" id="PF02518">
    <property type="entry name" value="HATPase_c"/>
    <property type="match status" value="1"/>
</dbReference>
<dbReference type="InterPro" id="IPR011006">
    <property type="entry name" value="CheY-like_superfamily"/>
</dbReference>
<name>A0A2S1LSA8_9FLAO</name>
<proteinExistence type="predicted"/>
<keyword evidence="10" id="KW-0067">ATP-binding</keyword>
<keyword evidence="5 17" id="KW-0597">Phosphoprotein</keyword>
<dbReference type="Gene3D" id="3.30.450.40">
    <property type="match status" value="1"/>
</dbReference>
<dbReference type="Gene3D" id="3.30.565.10">
    <property type="entry name" value="Histidine kinase-like ATPase, C-terminal domain"/>
    <property type="match status" value="1"/>
</dbReference>
<gene>
    <name evidence="21" type="ORF">FK004_15485</name>
</gene>
<keyword evidence="6" id="KW-0808">Transferase</keyword>
<dbReference type="CDD" id="cd16922">
    <property type="entry name" value="HATPase_EvgS-ArcB-TorS-like"/>
    <property type="match status" value="1"/>
</dbReference>
<dbReference type="InterPro" id="IPR004358">
    <property type="entry name" value="Sig_transdc_His_kin-like_C"/>
</dbReference>
<dbReference type="Proteomes" id="UP000244677">
    <property type="component" value="Chromosome"/>
</dbReference>
<dbReference type="RefSeq" id="WP_108738040.1">
    <property type="nucleotide sequence ID" value="NZ_CP020919.1"/>
</dbReference>
<evidence type="ECO:0000256" key="15">
    <source>
        <dbReference type="ARBA" id="ARBA00068150"/>
    </source>
</evidence>
<dbReference type="SMART" id="SM00388">
    <property type="entry name" value="HisKA"/>
    <property type="match status" value="1"/>
</dbReference>
<evidence type="ECO:0000256" key="12">
    <source>
        <dbReference type="ARBA" id="ARBA00023012"/>
    </source>
</evidence>
<dbReference type="InterPro" id="IPR029016">
    <property type="entry name" value="GAF-like_dom_sf"/>
</dbReference>
<feature type="domain" description="Response regulatory" evidence="19">
    <location>
        <begin position="433"/>
        <end position="548"/>
    </location>
</feature>
<dbReference type="PRINTS" id="PR00344">
    <property type="entry name" value="BCTRLSENSOR"/>
</dbReference>
<comment type="catalytic activity">
    <reaction evidence="1">
        <text>ATP + protein L-histidine = ADP + protein N-phospho-L-histidine.</text>
        <dbReference type="EC" id="2.7.13.3"/>
    </reaction>
</comment>
<dbReference type="SMART" id="SM00448">
    <property type="entry name" value="REC"/>
    <property type="match status" value="1"/>
</dbReference>
<evidence type="ECO:0000256" key="4">
    <source>
        <dbReference type="ARBA" id="ARBA00022475"/>
    </source>
</evidence>
<dbReference type="Gene3D" id="1.10.287.130">
    <property type="match status" value="1"/>
</dbReference>
<dbReference type="PROSITE" id="PS50894">
    <property type="entry name" value="HPT"/>
    <property type="match status" value="1"/>
</dbReference>
<evidence type="ECO:0000256" key="8">
    <source>
        <dbReference type="ARBA" id="ARBA00022741"/>
    </source>
</evidence>
<keyword evidence="13" id="KW-0472">Membrane</keyword>
<dbReference type="InterPro" id="IPR036097">
    <property type="entry name" value="HisK_dim/P_sf"/>
</dbReference>
<dbReference type="GO" id="GO:0000155">
    <property type="term" value="F:phosphorelay sensor kinase activity"/>
    <property type="evidence" value="ECO:0007669"/>
    <property type="project" value="InterPro"/>
</dbReference>
<dbReference type="InterPro" id="IPR003661">
    <property type="entry name" value="HisK_dim/P_dom"/>
</dbReference>
<evidence type="ECO:0000256" key="9">
    <source>
        <dbReference type="ARBA" id="ARBA00022777"/>
    </source>
</evidence>
<evidence type="ECO:0000259" key="18">
    <source>
        <dbReference type="PROSITE" id="PS50109"/>
    </source>
</evidence>
<dbReference type="AlphaFoldDB" id="A0A2S1LSA8"/>
<keyword evidence="11" id="KW-1133">Transmembrane helix</keyword>
<evidence type="ECO:0000313" key="22">
    <source>
        <dbReference type="Proteomes" id="UP000244677"/>
    </source>
</evidence>
<dbReference type="OrthoDB" id="9811889at2"/>